<evidence type="ECO:0008006" key="5">
    <source>
        <dbReference type="Google" id="ProtNLM"/>
    </source>
</evidence>
<evidence type="ECO:0000313" key="3">
    <source>
        <dbReference type="EMBL" id="AKO66288.1"/>
    </source>
</evidence>
<evidence type="ECO:0000256" key="1">
    <source>
        <dbReference type="SAM" id="Coils"/>
    </source>
</evidence>
<dbReference type="Proteomes" id="UP000066549">
    <property type="component" value="Chromosome"/>
</dbReference>
<sequence>MKYFDLIREKLSSLWPMWSVIMLVAIWSIYIQDGHINRDGLLYLKQAYLIAEGSWKEGLALYPWPFFSILIAIFHKFTNLHFQVVAHGVDLALFGIAILFYLKTLQLIYNKEKHIIFYGGVILLSFIPIMDDYVGMVLRDHGLWAGCMMGTYFYSKNLKQYSLKNSITWQLGFLFAGLFRPEGLVFVILLPLWNLTQNKTQKLKQLVLDYSLCILAAILALLVILFSNIDLMNVMSSSRLTEFLNRPILFLQQLVKPLPVQTDNEYLSNLFENYSLIITYAVLFSVLIFKWIKGLGVLHGGLFFYSLFAKKKIKNNYQKYIYFFLIVSFILVSINLFNVYVLTNRYWGFHWWWIFILITPVILIIFKDGKVNRFIKKILGITIAFFILNCLIDKNESLEQEVADYLKENALQQVDFQEHQRIKYYVNYSIQDLVKDENNQSSPLYKLYKINNVVNIDQKIIIKNFPETKTKFILTKHAQ</sequence>
<feature type="transmembrane region" description="Helical" evidence="2">
    <location>
        <begin position="12"/>
        <end position="31"/>
    </location>
</feature>
<gene>
    <name evidence="3" type="ORF">VI33_06385</name>
</gene>
<feature type="transmembrane region" description="Helical" evidence="2">
    <location>
        <begin position="349"/>
        <end position="366"/>
    </location>
</feature>
<feature type="transmembrane region" description="Helical" evidence="2">
    <location>
        <begin position="84"/>
        <end position="102"/>
    </location>
</feature>
<evidence type="ECO:0000256" key="2">
    <source>
        <dbReference type="SAM" id="Phobius"/>
    </source>
</evidence>
<evidence type="ECO:0000313" key="4">
    <source>
        <dbReference type="Proteomes" id="UP000066549"/>
    </source>
</evidence>
<proteinExistence type="predicted"/>
<feature type="transmembrane region" description="Helical" evidence="2">
    <location>
        <begin position="114"/>
        <end position="130"/>
    </location>
</feature>
<dbReference type="PATRIC" id="fig|1623450.3.peg.1279"/>
<reference evidence="3 4" key="1">
    <citation type="submission" date="2015-03" db="EMBL/GenBank/DDBJ databases">
        <title>Comparative analysis of the OM43 clade including a novel species from Red Sea uncovers genomic and metabolic diversity among marine methylotrophs.</title>
        <authorList>
            <person name="Jimenez-Infante F."/>
            <person name="Ngugi D.K."/>
            <person name="Vinu M."/>
            <person name="Alam I."/>
            <person name="Kamau A."/>
            <person name="Blom J."/>
            <person name="Bajic V.B."/>
            <person name="Stingl U."/>
        </authorList>
    </citation>
    <scope>NUCLEOTIDE SEQUENCE [LARGE SCALE GENOMIC DNA]</scope>
    <source>
        <strain evidence="3 4">MBRSH7</strain>
    </source>
</reference>
<keyword evidence="1" id="KW-0175">Coiled coil</keyword>
<keyword evidence="2" id="KW-0812">Transmembrane</keyword>
<name>A0A0H4J3I4_9PROT</name>
<keyword evidence="4" id="KW-1185">Reference proteome</keyword>
<keyword evidence="2" id="KW-0472">Membrane</keyword>
<organism evidence="3 4">
    <name type="scientific">Methylophilales bacterium MBRS-H7</name>
    <dbReference type="NCBI Taxonomy" id="1623450"/>
    <lineage>
        <taxon>Bacteria</taxon>
        <taxon>Pseudomonadati</taxon>
        <taxon>Pseudomonadota</taxon>
        <taxon>Betaproteobacteria</taxon>
        <taxon>Nitrosomonadales</taxon>
        <taxon>OM43 clade</taxon>
    </lineage>
</organism>
<accession>A0A0H4J3I4</accession>
<dbReference type="EMBL" id="CP011002">
    <property type="protein sequence ID" value="AKO66288.1"/>
    <property type="molecule type" value="Genomic_DNA"/>
</dbReference>
<keyword evidence="2" id="KW-1133">Transmembrane helix</keyword>
<feature type="transmembrane region" description="Helical" evidence="2">
    <location>
        <begin position="171"/>
        <end position="195"/>
    </location>
</feature>
<dbReference type="OrthoDB" id="7057633at2"/>
<feature type="transmembrane region" description="Helical" evidence="2">
    <location>
        <begin position="320"/>
        <end position="343"/>
    </location>
</feature>
<feature type="transmembrane region" description="Helical" evidence="2">
    <location>
        <begin position="207"/>
        <end position="229"/>
    </location>
</feature>
<protein>
    <recommendedName>
        <fullName evidence="5">Glycosyltransferase RgtA/B/C/D-like domain-containing protein</fullName>
    </recommendedName>
</protein>
<feature type="transmembrane region" description="Helical" evidence="2">
    <location>
        <begin position="277"/>
        <end position="308"/>
    </location>
</feature>
<dbReference type="AlphaFoldDB" id="A0A0H4J3I4"/>
<feature type="coiled-coil region" evidence="1">
    <location>
        <begin position="388"/>
        <end position="415"/>
    </location>
</feature>